<feature type="compositionally biased region" description="Acidic residues" evidence="1">
    <location>
        <begin position="147"/>
        <end position="157"/>
    </location>
</feature>
<keyword evidence="3" id="KW-1185">Reference proteome</keyword>
<comment type="caution">
    <text evidence="2">The sequence shown here is derived from an EMBL/GenBank/DDBJ whole genome shotgun (WGS) entry which is preliminary data.</text>
</comment>
<evidence type="ECO:0000313" key="2">
    <source>
        <dbReference type="EMBL" id="MFC3891950.1"/>
    </source>
</evidence>
<dbReference type="RefSeq" id="WP_382371610.1">
    <property type="nucleotide sequence ID" value="NZ_JBHRZI010000011.1"/>
</dbReference>
<sequence>MPLAAEINFSELSNKPADSVRKLQAAPNQTLLVHRRGDEEDLVLTTASRAEEVREVVSFTTSLFVALIRHSEEARGMIAELTPTVFPWVRFLPPEEREHFIVELVEILEASNSLGTPAPVVQLITEWKHTAEVWADPRLVETFTRDDGEDDDEEVPEPGDATA</sequence>
<organism evidence="2 3">
    <name type="scientific">Lentzea rhizosphaerae</name>
    <dbReference type="NCBI Taxonomy" id="2041025"/>
    <lineage>
        <taxon>Bacteria</taxon>
        <taxon>Bacillati</taxon>
        <taxon>Actinomycetota</taxon>
        <taxon>Actinomycetes</taxon>
        <taxon>Pseudonocardiales</taxon>
        <taxon>Pseudonocardiaceae</taxon>
        <taxon>Lentzea</taxon>
    </lineage>
</organism>
<name>A0ABV8BPY3_9PSEU</name>
<dbReference type="Proteomes" id="UP001595690">
    <property type="component" value="Unassembled WGS sequence"/>
</dbReference>
<proteinExistence type="predicted"/>
<evidence type="ECO:0008006" key="4">
    <source>
        <dbReference type="Google" id="ProtNLM"/>
    </source>
</evidence>
<evidence type="ECO:0000313" key="3">
    <source>
        <dbReference type="Proteomes" id="UP001595690"/>
    </source>
</evidence>
<evidence type="ECO:0000256" key="1">
    <source>
        <dbReference type="SAM" id="MobiDB-lite"/>
    </source>
</evidence>
<feature type="region of interest" description="Disordered" evidence="1">
    <location>
        <begin position="144"/>
        <end position="163"/>
    </location>
</feature>
<dbReference type="EMBL" id="JBHRZI010000011">
    <property type="protein sequence ID" value="MFC3891950.1"/>
    <property type="molecule type" value="Genomic_DNA"/>
</dbReference>
<reference evidence="3" key="1">
    <citation type="journal article" date="2019" name="Int. J. Syst. Evol. Microbiol.">
        <title>The Global Catalogue of Microorganisms (GCM) 10K type strain sequencing project: providing services to taxonomists for standard genome sequencing and annotation.</title>
        <authorList>
            <consortium name="The Broad Institute Genomics Platform"/>
            <consortium name="The Broad Institute Genome Sequencing Center for Infectious Disease"/>
            <person name="Wu L."/>
            <person name="Ma J."/>
        </authorList>
    </citation>
    <scope>NUCLEOTIDE SEQUENCE [LARGE SCALE GENOMIC DNA]</scope>
    <source>
        <strain evidence="3">CGMCC 4.7405</strain>
    </source>
</reference>
<accession>A0ABV8BPY3</accession>
<gene>
    <name evidence="2" type="ORF">ACFOWZ_10725</name>
</gene>
<protein>
    <recommendedName>
        <fullName evidence="4">Prevent-host-death family protein</fullName>
    </recommendedName>
</protein>